<feature type="transmembrane region" description="Helical" evidence="1">
    <location>
        <begin position="54"/>
        <end position="74"/>
    </location>
</feature>
<evidence type="ECO:0008006" key="4">
    <source>
        <dbReference type="Google" id="ProtNLM"/>
    </source>
</evidence>
<dbReference type="InterPro" id="IPR025327">
    <property type="entry name" value="DUF4233"/>
</dbReference>
<keyword evidence="3" id="KW-1185">Reference proteome</keyword>
<dbReference type="AlphaFoldDB" id="A0A839EBB4"/>
<dbReference type="EMBL" id="JACGWX010000002">
    <property type="protein sequence ID" value="MBA8847534.1"/>
    <property type="molecule type" value="Genomic_DNA"/>
</dbReference>
<feature type="transmembrane region" description="Helical" evidence="1">
    <location>
        <begin position="25"/>
        <end position="48"/>
    </location>
</feature>
<feature type="transmembrane region" description="Helical" evidence="1">
    <location>
        <begin position="86"/>
        <end position="113"/>
    </location>
</feature>
<evidence type="ECO:0000313" key="3">
    <source>
        <dbReference type="Proteomes" id="UP000585905"/>
    </source>
</evidence>
<gene>
    <name evidence="2" type="ORF">FHX53_001119</name>
</gene>
<keyword evidence="1" id="KW-1133">Transmembrane helix</keyword>
<keyword evidence="1" id="KW-0812">Transmembrane</keyword>
<comment type="caution">
    <text evidence="2">The sequence shown here is derived from an EMBL/GenBank/DDBJ whole genome shotgun (WGS) entry which is preliminary data.</text>
</comment>
<evidence type="ECO:0000256" key="1">
    <source>
        <dbReference type="SAM" id="Phobius"/>
    </source>
</evidence>
<dbReference type="Proteomes" id="UP000585905">
    <property type="component" value="Unassembled WGS sequence"/>
</dbReference>
<proteinExistence type="predicted"/>
<accession>A0A839EBB4</accession>
<protein>
    <recommendedName>
        <fullName evidence="4">DUF4233 domain-containing protein</fullName>
    </recommendedName>
</protein>
<reference evidence="2 3" key="1">
    <citation type="submission" date="2020-07" db="EMBL/GenBank/DDBJ databases">
        <title>Sequencing the genomes of 1000 actinobacteria strains.</title>
        <authorList>
            <person name="Klenk H.-P."/>
        </authorList>
    </citation>
    <scope>NUCLEOTIDE SEQUENCE [LARGE SCALE GENOMIC DNA]</scope>
    <source>
        <strain evidence="2 3">DSM 19663</strain>
    </source>
</reference>
<name>A0A839EBB4_9MICO</name>
<dbReference type="RefSeq" id="WP_182490361.1">
    <property type="nucleotide sequence ID" value="NZ_BAAAOV010000010.1"/>
</dbReference>
<dbReference type="Pfam" id="PF14017">
    <property type="entry name" value="DUF4233"/>
    <property type="match status" value="1"/>
</dbReference>
<sequence length="131" mass="13684">MSGTAAPAADGSSGRPRRARTATESLLNVVLVMEAVVVIFGALVIYGLRVVDPVAAFGGGAVLIVLLLIAVRLVRHPWGQWFGHALQLLLLATVFLEVLAGVAAAIFVGFWIWAVIKGRQLDAANGVGRAS</sequence>
<evidence type="ECO:0000313" key="2">
    <source>
        <dbReference type="EMBL" id="MBA8847534.1"/>
    </source>
</evidence>
<organism evidence="2 3">
    <name type="scientific">Microcella alkalica</name>
    <dbReference type="NCBI Taxonomy" id="355930"/>
    <lineage>
        <taxon>Bacteria</taxon>
        <taxon>Bacillati</taxon>
        <taxon>Actinomycetota</taxon>
        <taxon>Actinomycetes</taxon>
        <taxon>Micrococcales</taxon>
        <taxon>Microbacteriaceae</taxon>
        <taxon>Microcella</taxon>
    </lineage>
</organism>
<keyword evidence="1" id="KW-0472">Membrane</keyword>